<dbReference type="eggNOG" id="COG1999">
    <property type="taxonomic scope" value="Bacteria"/>
</dbReference>
<feature type="binding site" evidence="4">
    <location>
        <position position="152"/>
    </location>
    <ligand>
        <name>Cu cation</name>
        <dbReference type="ChEBI" id="CHEBI:23378"/>
    </ligand>
</feature>
<evidence type="ECO:0000259" key="8">
    <source>
        <dbReference type="PROSITE" id="PS51352"/>
    </source>
</evidence>
<evidence type="ECO:0000256" key="7">
    <source>
        <dbReference type="SAM" id="SignalP"/>
    </source>
</evidence>
<dbReference type="STRING" id="1072685.IX83_07805"/>
<dbReference type="Proteomes" id="UP000028945">
    <property type="component" value="Chromosome"/>
</dbReference>
<sequence>MRILSFFLRHLFLGVIFLSTQAIAQAIHFQLVDANGPITQDNFKNKYLLLTFGYTSCPDICPTTLYEYANTWKLLEKPYAITPVFVSIDPNTDSIQTLSAYTKYFDSRIVGLTGDIQHIRQLTDQLGATFGYRLNGKKIENPEPKSGYTVYHTSLIYLIDPEHHLIDVYDYQIGAKDLAASINQHLAASKESSITSKPTTQTNHISNESNGNSQAIESTSSIQTERNEPSTASKATVAHTVENCPLPEGFQAHSSDNDLASLIAHPPHQPVVLLNLWALWCAPCRIELPVLNKHAGSQSALTIHNLNFGDDPHDIQAFFHDNHYEHLTPDTTQDSTLIKKLGGKGLPLNILFVHGKQVALKNGIIQKTQALDDFASCIQQKTQDQ</sequence>
<organism evidence="9 10">
    <name type="scientific">Basilea psittacipulmonis DSM 24701</name>
    <dbReference type="NCBI Taxonomy" id="1072685"/>
    <lineage>
        <taxon>Bacteria</taxon>
        <taxon>Pseudomonadati</taxon>
        <taxon>Pseudomonadota</taxon>
        <taxon>Betaproteobacteria</taxon>
        <taxon>Burkholderiales</taxon>
        <taxon>Alcaligenaceae</taxon>
        <taxon>Basilea</taxon>
    </lineage>
</organism>
<evidence type="ECO:0000256" key="2">
    <source>
        <dbReference type="ARBA" id="ARBA00023008"/>
    </source>
</evidence>
<keyword evidence="3" id="KW-0676">Redox-active center</keyword>
<dbReference type="GO" id="GO:0046872">
    <property type="term" value="F:metal ion binding"/>
    <property type="evidence" value="ECO:0007669"/>
    <property type="project" value="UniProtKB-KW"/>
</dbReference>
<evidence type="ECO:0000313" key="9">
    <source>
        <dbReference type="EMBL" id="AIL33211.1"/>
    </source>
</evidence>
<evidence type="ECO:0000256" key="6">
    <source>
        <dbReference type="SAM" id="MobiDB-lite"/>
    </source>
</evidence>
<dbReference type="InterPro" id="IPR003782">
    <property type="entry name" value="SCO1/SenC"/>
</dbReference>
<evidence type="ECO:0000256" key="1">
    <source>
        <dbReference type="ARBA" id="ARBA00010996"/>
    </source>
</evidence>
<dbReference type="EMBL" id="CP009238">
    <property type="protein sequence ID" value="AIL33211.1"/>
    <property type="molecule type" value="Genomic_DNA"/>
</dbReference>
<dbReference type="eggNOG" id="COG0526">
    <property type="taxonomic scope" value="Bacteria"/>
</dbReference>
<keyword evidence="4" id="KW-0479">Metal-binding</keyword>
<dbReference type="PANTHER" id="PTHR12151:SF25">
    <property type="entry name" value="LINALOOL DEHYDRATASE_ISOMERASE DOMAIN-CONTAINING PROTEIN"/>
    <property type="match status" value="1"/>
</dbReference>
<feature type="binding site" evidence="4">
    <location>
        <position position="57"/>
    </location>
    <ligand>
        <name>Cu cation</name>
        <dbReference type="ChEBI" id="CHEBI:23378"/>
    </ligand>
</feature>
<name>A0A077DGB9_9BURK</name>
<protein>
    <recommendedName>
        <fullName evidence="8">Thioredoxin domain-containing protein</fullName>
    </recommendedName>
</protein>
<dbReference type="CDD" id="cd02968">
    <property type="entry name" value="SCO"/>
    <property type="match status" value="1"/>
</dbReference>
<keyword evidence="7" id="KW-0732">Signal</keyword>
<evidence type="ECO:0000256" key="3">
    <source>
        <dbReference type="ARBA" id="ARBA00023284"/>
    </source>
</evidence>
<feature type="signal peptide" evidence="7">
    <location>
        <begin position="1"/>
        <end position="24"/>
    </location>
</feature>
<dbReference type="KEGG" id="bpsi:IX83_07805"/>
<proteinExistence type="inferred from homology"/>
<dbReference type="InterPro" id="IPR017937">
    <property type="entry name" value="Thioredoxin_CS"/>
</dbReference>
<gene>
    <name evidence="9" type="ORF">IX83_07805</name>
</gene>
<dbReference type="PROSITE" id="PS00194">
    <property type="entry name" value="THIOREDOXIN_1"/>
    <property type="match status" value="1"/>
</dbReference>
<feature type="domain" description="Thioredoxin" evidence="8">
    <location>
        <begin position="235"/>
        <end position="383"/>
    </location>
</feature>
<evidence type="ECO:0000256" key="5">
    <source>
        <dbReference type="PIRSR" id="PIRSR603782-2"/>
    </source>
</evidence>
<feature type="binding site" evidence="4">
    <location>
        <position position="61"/>
    </location>
    <ligand>
        <name>Cu cation</name>
        <dbReference type="ChEBI" id="CHEBI:23378"/>
    </ligand>
</feature>
<feature type="chain" id="PRO_5001718110" description="Thioredoxin domain-containing protein" evidence="7">
    <location>
        <begin position="25"/>
        <end position="385"/>
    </location>
</feature>
<keyword evidence="5" id="KW-1015">Disulfide bond</keyword>
<dbReference type="GO" id="GO:0015036">
    <property type="term" value="F:disulfide oxidoreductase activity"/>
    <property type="evidence" value="ECO:0007669"/>
    <property type="project" value="UniProtKB-ARBA"/>
</dbReference>
<dbReference type="AlphaFoldDB" id="A0A077DGB9"/>
<dbReference type="PANTHER" id="PTHR12151">
    <property type="entry name" value="ELECTRON TRANSPORT PROTIN SCO1/SENC FAMILY MEMBER"/>
    <property type="match status" value="1"/>
</dbReference>
<feature type="disulfide bond" description="Redox-active" evidence="5">
    <location>
        <begin position="57"/>
        <end position="61"/>
    </location>
</feature>
<feature type="compositionally biased region" description="Polar residues" evidence="6">
    <location>
        <begin position="189"/>
        <end position="234"/>
    </location>
</feature>
<accession>A0A077DGB9</accession>
<dbReference type="Pfam" id="PF02630">
    <property type="entry name" value="SCO1-SenC"/>
    <property type="match status" value="1"/>
</dbReference>
<dbReference type="SUPFAM" id="SSF52833">
    <property type="entry name" value="Thioredoxin-like"/>
    <property type="match status" value="2"/>
</dbReference>
<dbReference type="Gene3D" id="3.40.30.10">
    <property type="entry name" value="Glutaredoxin"/>
    <property type="match status" value="2"/>
</dbReference>
<feature type="region of interest" description="Disordered" evidence="6">
    <location>
        <begin position="189"/>
        <end position="235"/>
    </location>
</feature>
<dbReference type="InterPro" id="IPR036249">
    <property type="entry name" value="Thioredoxin-like_sf"/>
</dbReference>
<dbReference type="HOGENOM" id="CLU_775978_0_0_4"/>
<reference evidence="9 10" key="1">
    <citation type="journal article" date="2014" name="BMC Genomics">
        <title>A genomic perspective on a new bacterial genus and species from the Alcaligenaceae family, Basilea psittacipulmonis.</title>
        <authorList>
            <person name="Whiteson K.L."/>
            <person name="Hernandez D."/>
            <person name="Lazarevic V."/>
            <person name="Gaia N."/>
            <person name="Farinelli L."/>
            <person name="Francois P."/>
            <person name="Pilo P."/>
            <person name="Frey J."/>
            <person name="Schrenzel J."/>
        </authorList>
    </citation>
    <scope>NUCLEOTIDE SEQUENCE [LARGE SCALE GENOMIC DNA]</scope>
    <source>
        <strain evidence="9 10">DSM 24701</strain>
    </source>
</reference>
<evidence type="ECO:0000313" key="10">
    <source>
        <dbReference type="Proteomes" id="UP000028945"/>
    </source>
</evidence>
<dbReference type="CDD" id="cd02966">
    <property type="entry name" value="TlpA_like_family"/>
    <property type="match status" value="1"/>
</dbReference>
<keyword evidence="10" id="KW-1185">Reference proteome</keyword>
<dbReference type="PROSITE" id="PS51352">
    <property type="entry name" value="THIOREDOXIN_2"/>
    <property type="match status" value="1"/>
</dbReference>
<keyword evidence="2 4" id="KW-0186">Copper</keyword>
<evidence type="ECO:0000256" key="4">
    <source>
        <dbReference type="PIRSR" id="PIRSR603782-1"/>
    </source>
</evidence>
<comment type="similarity">
    <text evidence="1">Belongs to the SCO1/2 family.</text>
</comment>
<dbReference type="InterPro" id="IPR013766">
    <property type="entry name" value="Thioredoxin_domain"/>
</dbReference>